<sequence length="92" mass="10179">MRMNERQVVLGPAAAASFKLTAAAVVRLIDPSMHHTLELLLPLFRRSIDLRGAALGISKVLHVVDEEVSNCHRPLTLFGPQGNFWSSHFGFD</sequence>
<name>A0ABD1ZIW4_9MARC</name>
<evidence type="ECO:0000313" key="2">
    <source>
        <dbReference type="Proteomes" id="UP001605036"/>
    </source>
</evidence>
<keyword evidence="2" id="KW-1185">Reference proteome</keyword>
<dbReference type="EMBL" id="JBHFFA010000001">
    <property type="protein sequence ID" value="KAL2651022.1"/>
    <property type="molecule type" value="Genomic_DNA"/>
</dbReference>
<protein>
    <submittedName>
        <fullName evidence="1">Uncharacterized protein</fullName>
    </submittedName>
</protein>
<dbReference type="AlphaFoldDB" id="A0ABD1ZIW4"/>
<organism evidence="1 2">
    <name type="scientific">Riccia fluitans</name>
    <dbReference type="NCBI Taxonomy" id="41844"/>
    <lineage>
        <taxon>Eukaryota</taxon>
        <taxon>Viridiplantae</taxon>
        <taxon>Streptophyta</taxon>
        <taxon>Embryophyta</taxon>
        <taxon>Marchantiophyta</taxon>
        <taxon>Marchantiopsida</taxon>
        <taxon>Marchantiidae</taxon>
        <taxon>Marchantiales</taxon>
        <taxon>Ricciaceae</taxon>
        <taxon>Riccia</taxon>
    </lineage>
</organism>
<comment type="caution">
    <text evidence="1">The sequence shown here is derived from an EMBL/GenBank/DDBJ whole genome shotgun (WGS) entry which is preliminary data.</text>
</comment>
<accession>A0ABD1ZIW4</accession>
<dbReference type="Proteomes" id="UP001605036">
    <property type="component" value="Unassembled WGS sequence"/>
</dbReference>
<evidence type="ECO:0000313" key="1">
    <source>
        <dbReference type="EMBL" id="KAL2651022.1"/>
    </source>
</evidence>
<proteinExistence type="predicted"/>
<gene>
    <name evidence="1" type="ORF">R1flu_019150</name>
</gene>
<reference evidence="1 2" key="1">
    <citation type="submission" date="2024-09" db="EMBL/GenBank/DDBJ databases">
        <title>Chromosome-scale assembly of Riccia fluitans.</title>
        <authorList>
            <person name="Paukszto L."/>
            <person name="Sawicki J."/>
            <person name="Karawczyk K."/>
            <person name="Piernik-Szablinska J."/>
            <person name="Szczecinska M."/>
            <person name="Mazdziarz M."/>
        </authorList>
    </citation>
    <scope>NUCLEOTIDE SEQUENCE [LARGE SCALE GENOMIC DNA]</scope>
    <source>
        <strain evidence="1">Rf_01</strain>
        <tissue evidence="1">Aerial parts of the thallus</tissue>
    </source>
</reference>